<dbReference type="PANTHER" id="PTHR42776">
    <property type="entry name" value="SERINE PEPTIDASE S9 FAMILY MEMBER"/>
    <property type="match status" value="1"/>
</dbReference>
<dbReference type="RefSeq" id="WP_387411848.1">
    <property type="nucleotide sequence ID" value="NZ_JBIASD010000009.1"/>
</dbReference>
<dbReference type="Proteomes" id="UP001602013">
    <property type="component" value="Unassembled WGS sequence"/>
</dbReference>
<dbReference type="PANTHER" id="PTHR42776:SF27">
    <property type="entry name" value="DIPEPTIDYL PEPTIDASE FAMILY MEMBER 6"/>
    <property type="match status" value="1"/>
</dbReference>
<evidence type="ECO:0000256" key="3">
    <source>
        <dbReference type="ARBA" id="ARBA00022990"/>
    </source>
</evidence>
<dbReference type="SUPFAM" id="SSF82171">
    <property type="entry name" value="DPP6 N-terminal domain-like"/>
    <property type="match status" value="1"/>
</dbReference>
<feature type="domain" description="Peptidase S9 prolyl oligopeptidase catalytic" evidence="7">
    <location>
        <begin position="454"/>
        <end position="654"/>
    </location>
</feature>
<dbReference type="InterPro" id="IPR001375">
    <property type="entry name" value="Peptidase_S9_cat"/>
</dbReference>
<keyword evidence="2" id="KW-0645">Protease</keyword>
<keyword evidence="1" id="KW-0378">Hydrolase</keyword>
<keyword evidence="3" id="KW-0007">Acetylation</keyword>
<dbReference type="PROSITE" id="PS00708">
    <property type="entry name" value="PRO_ENDOPEP_SER"/>
    <property type="match status" value="1"/>
</dbReference>
<evidence type="ECO:0000259" key="7">
    <source>
        <dbReference type="Pfam" id="PF00326"/>
    </source>
</evidence>
<dbReference type="Pfam" id="PF07676">
    <property type="entry name" value="PD40"/>
    <property type="match status" value="1"/>
</dbReference>
<evidence type="ECO:0000313" key="9">
    <source>
        <dbReference type="Proteomes" id="UP001602013"/>
    </source>
</evidence>
<evidence type="ECO:0000256" key="2">
    <source>
        <dbReference type="ARBA" id="ARBA00022825"/>
    </source>
</evidence>
<evidence type="ECO:0000313" key="8">
    <source>
        <dbReference type="EMBL" id="MFF3667048.1"/>
    </source>
</evidence>
<dbReference type="InterPro" id="IPR029058">
    <property type="entry name" value="AB_hydrolase_fold"/>
</dbReference>
<dbReference type="Gene3D" id="3.40.50.1820">
    <property type="entry name" value="alpha/beta hydrolase"/>
    <property type="match status" value="1"/>
</dbReference>
<dbReference type="InterPro" id="IPR011659">
    <property type="entry name" value="WD40"/>
</dbReference>
<evidence type="ECO:0000256" key="5">
    <source>
        <dbReference type="ARBA" id="ARBA00032596"/>
    </source>
</evidence>
<keyword evidence="9" id="KW-1185">Reference proteome</keyword>
<dbReference type="InterPro" id="IPR011042">
    <property type="entry name" value="6-blade_b-propeller_TolB-like"/>
</dbReference>
<comment type="caution">
    <text evidence="8">The sequence shown here is derived from an EMBL/GenBank/DDBJ whole genome shotgun (WGS) entry which is preliminary data.</text>
</comment>
<evidence type="ECO:0000256" key="6">
    <source>
        <dbReference type="ARBA" id="ARBA00045885"/>
    </source>
</evidence>
<dbReference type="Pfam" id="PF00326">
    <property type="entry name" value="Peptidase_S9"/>
    <property type="match status" value="1"/>
</dbReference>
<evidence type="ECO:0000256" key="4">
    <source>
        <dbReference type="ARBA" id="ARBA00032284"/>
    </source>
</evidence>
<sequence>MSRRDVRGSATWDLVEEYFRRLHEPVMGRPHKLLEPSCSADGSRIAVTGLVYDELAGLPRQACFLVDGTDLRPLTGPSGSSRQPRFSPDGTTVAFLSDRMEAGRFQLYLLRTGQLGEAEATPAVPAGTVEYCSWSPDGTKVLLGVAGLGADLAGGQGSGTTRRPKEELPDWHPRVEIGVTEESWRSLWIHDLAAGTTTRLSPEGLNIWEAVWLGPDAVVAVTSPAPDEGAWYTAVLSRLGLDGAVTELARSEVQLGWPAASPSGGRLAVVEAVCSDRWVVAGDLLVSAPGAAFERVDTGGVDVTATQWIDADRLGILGIRGMETVAAVYDAVTGKMTELWSSTDTSCGTRYPEAAWSADGRVVLVEEGYSVSQRVVVLGEERVELAGIEHSGTEYVLSVAGKAETVTWSAPDGLRIEGILCLPAGDGPFPLVVNIHGGPVWGYRNLWSMSSPWIPLLVAQGYAVLNPNPRGSSGRGQDFARLVFGEMGGEDTADFTSALDALVERGIVDPTRVGLIGGSYGGYMSSWLVTQDQRWAAAVPVSPVTDWYSQHFTSNIPYFDALFLDGNPEVPGDKFHSRSPVAHASKARTPCLNIAGALDRCTPPTQAQEFHQALLEHGVESQLAIYPQEGHGVRAFPALIDFSTRVVDWFQKHMPARG</sequence>
<accession>A0ABW6ST87</accession>
<dbReference type="Gene3D" id="2.120.10.30">
    <property type="entry name" value="TolB, C-terminal domain"/>
    <property type="match status" value="1"/>
</dbReference>
<comment type="function">
    <text evidence="6">This enzyme catalyzes the hydrolysis of the N-terminal peptide bond of an N-acetylated peptide to generate an N-acetylated amino acid and a peptide with a free N-terminus. It preferentially cleaves off Ac-Ala, Ac-Met and Ac-Ser. Also, involved in the degradation of oxidized and glycated proteins.</text>
</comment>
<dbReference type="InterPro" id="IPR002471">
    <property type="entry name" value="Pept_S9_AS"/>
</dbReference>
<name>A0ABW6ST87_9ACTN</name>
<dbReference type="EMBL" id="JBIASD010000009">
    <property type="protein sequence ID" value="MFF3667048.1"/>
    <property type="molecule type" value="Genomic_DNA"/>
</dbReference>
<gene>
    <name evidence="8" type="ORF">ACFYXI_15725</name>
</gene>
<proteinExistence type="predicted"/>
<evidence type="ECO:0000256" key="1">
    <source>
        <dbReference type="ARBA" id="ARBA00022801"/>
    </source>
</evidence>
<protein>
    <recommendedName>
        <fullName evidence="5">Acyl-peptide hydrolase</fullName>
    </recommendedName>
    <alternativeName>
        <fullName evidence="4">Acylaminoacyl-peptidase</fullName>
    </alternativeName>
</protein>
<dbReference type="SUPFAM" id="SSF53474">
    <property type="entry name" value="alpha/beta-Hydrolases"/>
    <property type="match status" value="1"/>
</dbReference>
<reference evidence="8 9" key="1">
    <citation type="submission" date="2024-10" db="EMBL/GenBank/DDBJ databases">
        <title>The Natural Products Discovery Center: Release of the First 8490 Sequenced Strains for Exploring Actinobacteria Biosynthetic Diversity.</title>
        <authorList>
            <person name="Kalkreuter E."/>
            <person name="Kautsar S.A."/>
            <person name="Yang D."/>
            <person name="Bader C.D."/>
            <person name="Teijaro C.N."/>
            <person name="Fluegel L."/>
            <person name="Davis C.M."/>
            <person name="Simpson J.R."/>
            <person name="Lauterbach L."/>
            <person name="Steele A.D."/>
            <person name="Gui C."/>
            <person name="Meng S."/>
            <person name="Li G."/>
            <person name="Viehrig K."/>
            <person name="Ye F."/>
            <person name="Su P."/>
            <person name="Kiefer A.F."/>
            <person name="Nichols A."/>
            <person name="Cepeda A.J."/>
            <person name="Yan W."/>
            <person name="Fan B."/>
            <person name="Jiang Y."/>
            <person name="Adhikari A."/>
            <person name="Zheng C.-J."/>
            <person name="Schuster L."/>
            <person name="Cowan T.M."/>
            <person name="Smanski M.J."/>
            <person name="Chevrette M.G."/>
            <person name="De Carvalho L.P.S."/>
            <person name="Shen B."/>
        </authorList>
    </citation>
    <scope>NUCLEOTIDE SEQUENCE [LARGE SCALE GENOMIC DNA]</scope>
    <source>
        <strain evidence="8 9">NPDC002173</strain>
    </source>
</reference>
<organism evidence="8 9">
    <name type="scientific">Microtetraspora malaysiensis</name>
    <dbReference type="NCBI Taxonomy" id="161358"/>
    <lineage>
        <taxon>Bacteria</taxon>
        <taxon>Bacillati</taxon>
        <taxon>Actinomycetota</taxon>
        <taxon>Actinomycetes</taxon>
        <taxon>Streptosporangiales</taxon>
        <taxon>Streptosporangiaceae</taxon>
        <taxon>Microtetraspora</taxon>
    </lineage>
</organism>
<keyword evidence="2" id="KW-0720">Serine protease</keyword>